<dbReference type="InterPro" id="IPR011856">
    <property type="entry name" value="tRNA_endonuc-like_dom_sf"/>
</dbReference>
<dbReference type="GO" id="GO:0004518">
    <property type="term" value="F:nuclease activity"/>
    <property type="evidence" value="ECO:0007669"/>
    <property type="project" value="UniProtKB-KW"/>
</dbReference>
<dbReference type="AlphaFoldDB" id="A0A4P5NU28"/>
<dbReference type="GO" id="GO:0003676">
    <property type="term" value="F:nucleic acid binding"/>
    <property type="evidence" value="ECO:0007669"/>
    <property type="project" value="InterPro"/>
</dbReference>
<evidence type="ECO:0000256" key="3">
    <source>
        <dbReference type="ARBA" id="ARBA00022801"/>
    </source>
</evidence>
<dbReference type="Proteomes" id="UP000315095">
    <property type="component" value="Unassembled WGS sequence"/>
</dbReference>
<keyword evidence="6" id="KW-1185">Reference proteome</keyword>
<evidence type="ECO:0000256" key="2">
    <source>
        <dbReference type="ARBA" id="ARBA00022722"/>
    </source>
</evidence>
<gene>
    <name evidence="5" type="ORF">MSKU9_3280</name>
</gene>
<evidence type="ECO:0000313" key="6">
    <source>
        <dbReference type="Proteomes" id="UP000315095"/>
    </source>
</evidence>
<dbReference type="Pfam" id="PF08774">
    <property type="entry name" value="VRR_NUC"/>
    <property type="match status" value="1"/>
</dbReference>
<comment type="cofactor">
    <cofactor evidence="1">
        <name>Mg(2+)</name>
        <dbReference type="ChEBI" id="CHEBI:18420"/>
    </cofactor>
</comment>
<name>A0A4P5NU28_9PROT</name>
<dbReference type="EMBL" id="BDLU01000070">
    <property type="protein sequence ID" value="GCE85139.1"/>
    <property type="molecule type" value="Genomic_DNA"/>
</dbReference>
<protein>
    <recommendedName>
        <fullName evidence="4">VRR-NUC domain-containing protein</fullName>
    </recommendedName>
</protein>
<dbReference type="RefSeq" id="WP_227002546.1">
    <property type="nucleotide sequence ID" value="NZ_BDLU01000070.1"/>
</dbReference>
<dbReference type="GO" id="GO:0016788">
    <property type="term" value="F:hydrolase activity, acting on ester bonds"/>
    <property type="evidence" value="ECO:0007669"/>
    <property type="project" value="InterPro"/>
</dbReference>
<sequence>MNEAQIQAEIMLRVGSLHGVRLFRNSVGEGWVGRTIRHEGSRLLLEHPRRVTFGWCPGSSDLLGYRSREITPDMVGQTVAQLVAIEVKGPRGRATMEQARFIEVVRRHGATAGVARSVDEALATLGLVQA</sequence>
<feature type="domain" description="VRR-NUC" evidence="4">
    <location>
        <begin position="50"/>
        <end position="118"/>
    </location>
</feature>
<organism evidence="5 6">
    <name type="scientific">Komagataeibacter diospyri</name>
    <dbReference type="NCBI Taxonomy" id="1932662"/>
    <lineage>
        <taxon>Bacteria</taxon>
        <taxon>Pseudomonadati</taxon>
        <taxon>Pseudomonadota</taxon>
        <taxon>Alphaproteobacteria</taxon>
        <taxon>Acetobacterales</taxon>
        <taxon>Acetobacteraceae</taxon>
        <taxon>Komagataeibacter</taxon>
    </lineage>
</organism>
<dbReference type="InterPro" id="IPR014883">
    <property type="entry name" value="VRR_NUC"/>
</dbReference>
<accession>A0A4P5NU28</accession>
<evidence type="ECO:0000256" key="1">
    <source>
        <dbReference type="ARBA" id="ARBA00001946"/>
    </source>
</evidence>
<evidence type="ECO:0000313" key="5">
    <source>
        <dbReference type="EMBL" id="GCE85139.1"/>
    </source>
</evidence>
<proteinExistence type="predicted"/>
<dbReference type="Gene3D" id="3.40.1350.10">
    <property type="match status" value="1"/>
</dbReference>
<evidence type="ECO:0000259" key="4">
    <source>
        <dbReference type="Pfam" id="PF08774"/>
    </source>
</evidence>
<comment type="caution">
    <text evidence="5">The sequence shown here is derived from an EMBL/GenBank/DDBJ whole genome shotgun (WGS) entry which is preliminary data.</text>
</comment>
<reference evidence="6" key="1">
    <citation type="submission" date="2017-01" db="EMBL/GenBank/DDBJ databases">
        <title>Komagataeibacter sp. MSKU9 whole genome sequencing project.</title>
        <authorList>
            <person name="Matsutani M."/>
            <person name="Naloka K."/>
            <person name="Theeragool G."/>
            <person name="Yakushi T."/>
            <person name="Matsushita K."/>
        </authorList>
    </citation>
    <scope>NUCLEOTIDE SEQUENCE [LARGE SCALE GENOMIC DNA]</scope>
    <source>
        <strain evidence="6">MSKU9</strain>
    </source>
</reference>
<keyword evidence="2" id="KW-0540">Nuclease</keyword>
<keyword evidence="3" id="KW-0378">Hydrolase</keyword>